<evidence type="ECO:0000313" key="2">
    <source>
        <dbReference type="Proteomes" id="UP000267606"/>
    </source>
</evidence>
<proteinExistence type="predicted"/>
<keyword evidence="2" id="KW-1185">Reference proteome</keyword>
<evidence type="ECO:0000313" key="3">
    <source>
        <dbReference type="WBParaSite" id="OFLC_0001099401-mRNA-1"/>
    </source>
</evidence>
<name>A0A183HU32_9BILA</name>
<reference evidence="1 2" key="2">
    <citation type="submission" date="2018-11" db="EMBL/GenBank/DDBJ databases">
        <authorList>
            <consortium name="Pathogen Informatics"/>
        </authorList>
    </citation>
    <scope>NUCLEOTIDE SEQUENCE [LARGE SCALE GENOMIC DNA]</scope>
</reference>
<dbReference type="AlphaFoldDB" id="A0A183HU32"/>
<sequence length="112" mass="12951">MGLIIANLLANGFKEILELSKKQAENEEMVSEAKQRSALFIDFEEEWKNKETAYIQEIQELKLAVGKTETDKIEEMKRDISFLNSIIAEQYKKEKDLKEQIAILNSLPANEM</sequence>
<organism evidence="3">
    <name type="scientific">Onchocerca flexuosa</name>
    <dbReference type="NCBI Taxonomy" id="387005"/>
    <lineage>
        <taxon>Eukaryota</taxon>
        <taxon>Metazoa</taxon>
        <taxon>Ecdysozoa</taxon>
        <taxon>Nematoda</taxon>
        <taxon>Chromadorea</taxon>
        <taxon>Rhabditida</taxon>
        <taxon>Spirurina</taxon>
        <taxon>Spiruromorpha</taxon>
        <taxon>Filarioidea</taxon>
        <taxon>Onchocercidae</taxon>
        <taxon>Onchocerca</taxon>
    </lineage>
</organism>
<gene>
    <name evidence="1" type="ORF">OFLC_LOCUS10990</name>
</gene>
<protein>
    <submittedName>
        <fullName evidence="3">Phage protein</fullName>
    </submittedName>
</protein>
<dbReference type="Proteomes" id="UP000267606">
    <property type="component" value="Unassembled WGS sequence"/>
</dbReference>
<dbReference type="STRING" id="387005.A0A183HU32"/>
<dbReference type="EMBL" id="UZAJ01015301">
    <property type="protein sequence ID" value="VDO72932.1"/>
    <property type="molecule type" value="Genomic_DNA"/>
</dbReference>
<reference evidence="3" key="1">
    <citation type="submission" date="2016-06" db="UniProtKB">
        <authorList>
            <consortium name="WormBaseParasite"/>
        </authorList>
    </citation>
    <scope>IDENTIFICATION</scope>
</reference>
<evidence type="ECO:0000313" key="1">
    <source>
        <dbReference type="EMBL" id="VDO72932.1"/>
    </source>
</evidence>
<accession>A0A183HU32</accession>
<dbReference type="WBParaSite" id="OFLC_0001099401-mRNA-1">
    <property type="protein sequence ID" value="OFLC_0001099401-mRNA-1"/>
    <property type="gene ID" value="OFLC_0001099401"/>
</dbReference>